<dbReference type="EMBL" id="WTYE01000001">
    <property type="protein sequence ID" value="MXP31969.1"/>
    <property type="molecule type" value="Genomic_DNA"/>
</dbReference>
<dbReference type="Pfam" id="PF02065">
    <property type="entry name" value="Melibiase"/>
    <property type="match status" value="1"/>
</dbReference>
<name>A0A845AR64_9SPHN</name>
<keyword evidence="3 5" id="KW-0378">Hydrolase</keyword>
<accession>A0A845AR64</accession>
<evidence type="ECO:0000313" key="11">
    <source>
        <dbReference type="Proteomes" id="UP000446786"/>
    </source>
</evidence>
<dbReference type="RefSeq" id="WP_160779358.1">
    <property type="nucleotide sequence ID" value="NZ_BAAAZF010000001.1"/>
</dbReference>
<feature type="binding site" evidence="7">
    <location>
        <begin position="458"/>
        <end position="462"/>
    </location>
    <ligand>
        <name>substrate</name>
    </ligand>
</feature>
<dbReference type="PIRSF" id="PIRSF005536">
    <property type="entry name" value="Agal"/>
    <property type="match status" value="1"/>
</dbReference>
<dbReference type="OrthoDB" id="9758822at2"/>
<evidence type="ECO:0000256" key="4">
    <source>
        <dbReference type="ARBA" id="ARBA00023295"/>
    </source>
</evidence>
<evidence type="ECO:0000313" key="10">
    <source>
        <dbReference type="EMBL" id="MXP31969.1"/>
    </source>
</evidence>
<keyword evidence="11" id="KW-1185">Reference proteome</keyword>
<feature type="domain" description="Glycosyl hydrolase family 36 N-terminal" evidence="9">
    <location>
        <begin position="36"/>
        <end position="266"/>
    </location>
</feature>
<evidence type="ECO:0000256" key="2">
    <source>
        <dbReference type="ARBA" id="ARBA00012755"/>
    </source>
</evidence>
<dbReference type="InterPro" id="IPR038417">
    <property type="entry name" value="Alpga-gal_N_sf"/>
</dbReference>
<comment type="similarity">
    <text evidence="5">Belongs to the glycosyl hydrolase.</text>
</comment>
<dbReference type="Gene3D" id="3.20.20.70">
    <property type="entry name" value="Aldolase class I"/>
    <property type="match status" value="1"/>
</dbReference>
<comment type="caution">
    <text evidence="10">The sequence shown here is derived from an EMBL/GenBank/DDBJ whole genome shotgun (WGS) entry which is preliminary data.</text>
</comment>
<dbReference type="PANTHER" id="PTHR43053:SF3">
    <property type="entry name" value="ALPHA-GALACTOSIDASE C-RELATED"/>
    <property type="match status" value="1"/>
</dbReference>
<feature type="active site" description="Proton donor" evidence="6">
    <location>
        <position position="524"/>
    </location>
</feature>
<feature type="binding site" evidence="7">
    <location>
        <position position="502"/>
    </location>
    <ligand>
        <name>substrate</name>
    </ligand>
</feature>
<evidence type="ECO:0000256" key="5">
    <source>
        <dbReference type="PIRNR" id="PIRNR005536"/>
    </source>
</evidence>
<dbReference type="InterPro" id="IPR050985">
    <property type="entry name" value="Alpha-glycosidase_related"/>
</dbReference>
<dbReference type="GO" id="GO:0004557">
    <property type="term" value="F:alpha-galactosidase activity"/>
    <property type="evidence" value="ECO:0007669"/>
    <property type="project" value="UniProtKB-UniRule"/>
</dbReference>
<feature type="active site" description="Nucleophile" evidence="6">
    <location>
        <position position="460"/>
    </location>
</feature>
<dbReference type="GO" id="GO:0016052">
    <property type="term" value="P:carbohydrate catabolic process"/>
    <property type="evidence" value="ECO:0007669"/>
    <property type="project" value="InterPro"/>
</dbReference>
<dbReference type="PANTHER" id="PTHR43053">
    <property type="entry name" value="GLYCOSIDASE FAMILY 31"/>
    <property type="match status" value="1"/>
</dbReference>
<gene>
    <name evidence="10" type="ORF">GRI94_09050</name>
</gene>
<evidence type="ECO:0000259" key="9">
    <source>
        <dbReference type="Pfam" id="PF16875"/>
    </source>
</evidence>
<evidence type="ECO:0000256" key="3">
    <source>
        <dbReference type="ARBA" id="ARBA00022801"/>
    </source>
</evidence>
<dbReference type="Gene3D" id="2.60.40.1180">
    <property type="entry name" value="Golgi alpha-mannosidase II"/>
    <property type="match status" value="1"/>
</dbReference>
<feature type="binding site" evidence="7">
    <location>
        <position position="524"/>
    </location>
    <ligand>
        <name>substrate</name>
    </ligand>
</feature>
<dbReference type="Proteomes" id="UP000446786">
    <property type="component" value="Unassembled WGS sequence"/>
</dbReference>
<feature type="binding site" evidence="7">
    <location>
        <begin position="348"/>
        <end position="349"/>
    </location>
    <ligand>
        <name>substrate</name>
    </ligand>
</feature>
<organism evidence="10 11">
    <name type="scientific">Parerythrobacter jejuensis</name>
    <dbReference type="NCBI Taxonomy" id="795812"/>
    <lineage>
        <taxon>Bacteria</taxon>
        <taxon>Pseudomonadati</taxon>
        <taxon>Pseudomonadota</taxon>
        <taxon>Alphaproteobacteria</taxon>
        <taxon>Sphingomonadales</taxon>
        <taxon>Erythrobacteraceae</taxon>
        <taxon>Parerythrobacter</taxon>
    </lineage>
</organism>
<protein>
    <recommendedName>
        <fullName evidence="2 5">Alpha-galactosidase</fullName>
        <ecNumber evidence="2 5">3.2.1.22</ecNumber>
    </recommendedName>
</protein>
<dbReference type="FunFam" id="3.20.20.70:FF:000118">
    <property type="entry name" value="Alpha-galactosidase"/>
    <property type="match status" value="1"/>
</dbReference>
<keyword evidence="4 5" id="KW-0326">Glycosidase</keyword>
<dbReference type="InterPro" id="IPR013785">
    <property type="entry name" value="Aldolase_TIM"/>
</dbReference>
<feature type="domain" description="Glycosyl hydrolase family 36 C-terminal" evidence="8">
    <location>
        <begin position="627"/>
        <end position="710"/>
    </location>
</feature>
<dbReference type="InterPro" id="IPR013780">
    <property type="entry name" value="Glyco_hydro_b"/>
</dbReference>
<reference evidence="10 11" key="1">
    <citation type="submission" date="2019-12" db="EMBL/GenBank/DDBJ databases">
        <title>Genomic-based taxomic classification of the family Erythrobacteraceae.</title>
        <authorList>
            <person name="Xu L."/>
        </authorList>
    </citation>
    <scope>NUCLEOTIDE SEQUENCE [LARGE SCALE GENOMIC DNA]</scope>
    <source>
        <strain evidence="10 11">JCM 16677</strain>
    </source>
</reference>
<evidence type="ECO:0000259" key="8">
    <source>
        <dbReference type="Pfam" id="PF16874"/>
    </source>
</evidence>
<dbReference type="PRINTS" id="PR00743">
    <property type="entry name" value="GLHYDRLASE36"/>
</dbReference>
<dbReference type="Gene3D" id="2.70.98.60">
    <property type="entry name" value="alpha-galactosidase from lactobacil brevis"/>
    <property type="match status" value="1"/>
</dbReference>
<comment type="catalytic activity">
    <reaction evidence="1 5">
        <text>Hydrolysis of terminal, non-reducing alpha-D-galactose residues in alpha-D-galactosides, including galactose oligosaccharides, galactomannans and galactolipids.</text>
        <dbReference type="EC" id="3.2.1.22"/>
    </reaction>
</comment>
<dbReference type="InterPro" id="IPR017853">
    <property type="entry name" value="GH"/>
</dbReference>
<evidence type="ECO:0000256" key="6">
    <source>
        <dbReference type="PIRSR" id="PIRSR005536-1"/>
    </source>
</evidence>
<sequence length="724" mass="79983">MDRQTTPGTPTTAPDKYVHLECTGTMLILDAEPGQRPAVVYCGPSIVGADPAELALLATRQWAHGNALAPITATLMQELGTGIGGSPGLIVHRDGQDWAVDLRVERITRDTDCSVTVHCTDKHSAISVNNIIALDPASGVVRAKAVVTNDGGEDLAVDWCCALALPLDQKLQRITGFTGRWSGEFTREEVEIFRGSYLRENKAGRTSHDNFPGITLTTTATNENSGLAAAFHLGWSGNNRIRIDRQSDGRNFLQTGELLFPGEVILSAGESYTTPEMFAGFSRQGLSDVSRKLHAALTHSVLPQRALARPRPVHYNTWEAVYFGLSEERLITLAEDAAKVGAERFILDDGWFGSRRHDRAGLGDWWVSEDVFPNGLGPLVERVKALGMEFGIWFEPEMVNPDSDLYRAHPEWVLQAENVEQIPFRSQLTLDLSRTDVFEYLFSMISGIVSAHGVSYIKWDMNRETPHPGSGGRPAMHRQTHAVYRLIDALRDKHPDLEIESCSSGGGRADFGILQRADRIWASDNNDPRDRQGIERGASVFFPLRVIGSHVGPKHCHTTRRTYSMEFRAGTAIFGHMGLELDLRDETERDLATLAAAIKLYKQHRDLLHGGEFQRGDTAPYLNLIGVVAKDREEALFSCAQTDAHSTVLPERIYFTGLDAGRKYRVRLVWPLANPSVTAPSIIDHADLLGKGSVFGGASLMDYGMQVPLLYPDTCLIYHLEAEH</sequence>
<dbReference type="Pfam" id="PF16875">
    <property type="entry name" value="Glyco_hydro_36N"/>
    <property type="match status" value="1"/>
</dbReference>
<dbReference type="EC" id="3.2.1.22" evidence="2 5"/>
<dbReference type="CDD" id="cd14791">
    <property type="entry name" value="GH36"/>
    <property type="match status" value="1"/>
</dbReference>
<dbReference type="InterPro" id="IPR031705">
    <property type="entry name" value="Glyco_hydro_36_C"/>
</dbReference>
<dbReference type="AlphaFoldDB" id="A0A845AR64"/>
<dbReference type="InterPro" id="IPR002252">
    <property type="entry name" value="Glyco_hydro_36"/>
</dbReference>
<proteinExistence type="inferred from homology"/>
<evidence type="ECO:0000256" key="7">
    <source>
        <dbReference type="PIRSR" id="PIRSR005536-2"/>
    </source>
</evidence>
<feature type="binding site" evidence="7">
    <location>
        <position position="181"/>
    </location>
    <ligand>
        <name>substrate</name>
    </ligand>
</feature>
<dbReference type="Pfam" id="PF16874">
    <property type="entry name" value="Glyco_hydro_36C"/>
    <property type="match status" value="1"/>
</dbReference>
<feature type="binding site" evidence="7">
    <location>
        <position position="425"/>
    </location>
    <ligand>
        <name>substrate</name>
    </ligand>
</feature>
<dbReference type="SUPFAM" id="SSF51445">
    <property type="entry name" value="(Trans)glycosidases"/>
    <property type="match status" value="1"/>
</dbReference>
<evidence type="ECO:0000256" key="1">
    <source>
        <dbReference type="ARBA" id="ARBA00001255"/>
    </source>
</evidence>
<dbReference type="InterPro" id="IPR031704">
    <property type="entry name" value="Glyco_hydro_36_N"/>
</dbReference>